<feature type="transmembrane region" description="Helical" evidence="10">
    <location>
        <begin position="436"/>
        <end position="460"/>
    </location>
</feature>
<comment type="subcellular location">
    <subcellularLocation>
        <location evidence="1">Cell inner membrane</location>
        <topology evidence="1">Multi-pass membrane protein</topology>
    </subcellularLocation>
</comment>
<dbReference type="PIRSF" id="PIRSF006603">
    <property type="entry name" value="DinF"/>
    <property type="match status" value="1"/>
</dbReference>
<dbReference type="GO" id="GO:0015297">
    <property type="term" value="F:antiporter activity"/>
    <property type="evidence" value="ECO:0007669"/>
    <property type="project" value="UniProtKB-KW"/>
</dbReference>
<keyword evidence="6 10" id="KW-1133">Transmembrane helix</keyword>
<dbReference type="GO" id="GO:0006811">
    <property type="term" value="P:monoatomic ion transport"/>
    <property type="evidence" value="ECO:0007669"/>
    <property type="project" value="UniProtKB-KW"/>
</dbReference>
<keyword evidence="5 10" id="KW-0812">Transmembrane</keyword>
<reference evidence="11 12" key="1">
    <citation type="submission" date="2019-12" db="EMBL/GenBank/DDBJ databases">
        <title>Draft genome sequences Bradyrhizobium cajani AMBPC1010, Bradyrhizobium pachyrhizi AMBPC1040 and Bradyrhizobium yuanmingense ALSPC3051, three plant growth promoting strains isolated from nodules of Cajanus cajan L. in Dominican Republic.</title>
        <authorList>
            <person name="Flores-Felix J.D."/>
            <person name="Araujo J."/>
            <person name="Diaz-Alcantara C."/>
            <person name="Gonzalez-Andres F."/>
            <person name="Velazquez E."/>
        </authorList>
    </citation>
    <scope>NUCLEOTIDE SEQUENCE [LARGE SCALE GENOMIC DNA]</scope>
    <source>
        <strain evidence="11 12">1010</strain>
    </source>
</reference>
<feature type="transmembrane region" description="Helical" evidence="10">
    <location>
        <begin position="111"/>
        <end position="130"/>
    </location>
</feature>
<organism evidence="11 12">
    <name type="scientific">Bradyrhizobium cajani</name>
    <dbReference type="NCBI Taxonomy" id="1928661"/>
    <lineage>
        <taxon>Bacteria</taxon>
        <taxon>Pseudomonadati</taxon>
        <taxon>Pseudomonadota</taxon>
        <taxon>Alphaproteobacteria</taxon>
        <taxon>Hyphomicrobiales</taxon>
        <taxon>Nitrobacteraceae</taxon>
        <taxon>Bradyrhizobium</taxon>
    </lineage>
</organism>
<feature type="transmembrane region" description="Helical" evidence="10">
    <location>
        <begin position="378"/>
        <end position="398"/>
    </location>
</feature>
<keyword evidence="7" id="KW-0406">Ion transport</keyword>
<evidence type="ECO:0000256" key="2">
    <source>
        <dbReference type="ARBA" id="ARBA00022448"/>
    </source>
</evidence>
<dbReference type="Pfam" id="PF01554">
    <property type="entry name" value="MatE"/>
    <property type="match status" value="2"/>
</dbReference>
<gene>
    <name evidence="11" type="ORF">GPL20_11010</name>
</gene>
<evidence type="ECO:0000256" key="1">
    <source>
        <dbReference type="ARBA" id="ARBA00004429"/>
    </source>
</evidence>
<dbReference type="InterPro" id="IPR048279">
    <property type="entry name" value="MdtK-like"/>
</dbReference>
<proteinExistence type="predicted"/>
<dbReference type="RefSeq" id="WP_157329545.1">
    <property type="nucleotide sequence ID" value="NZ_JANADL010000005.1"/>
</dbReference>
<feature type="transmembrane region" description="Helical" evidence="10">
    <location>
        <begin position="336"/>
        <end position="358"/>
    </location>
</feature>
<evidence type="ECO:0000256" key="7">
    <source>
        <dbReference type="ARBA" id="ARBA00023065"/>
    </source>
</evidence>
<evidence type="ECO:0000256" key="9">
    <source>
        <dbReference type="ARBA" id="ARBA00031636"/>
    </source>
</evidence>
<evidence type="ECO:0000256" key="5">
    <source>
        <dbReference type="ARBA" id="ARBA00022692"/>
    </source>
</evidence>
<keyword evidence="4" id="KW-1003">Cell membrane</keyword>
<dbReference type="GO" id="GO:0042910">
    <property type="term" value="F:xenobiotic transmembrane transporter activity"/>
    <property type="evidence" value="ECO:0007669"/>
    <property type="project" value="InterPro"/>
</dbReference>
<evidence type="ECO:0000256" key="4">
    <source>
        <dbReference type="ARBA" id="ARBA00022475"/>
    </source>
</evidence>
<evidence type="ECO:0000256" key="10">
    <source>
        <dbReference type="SAM" id="Phobius"/>
    </source>
</evidence>
<keyword evidence="3" id="KW-0050">Antiport</keyword>
<feature type="transmembrane region" description="Helical" evidence="10">
    <location>
        <begin position="258"/>
        <end position="284"/>
    </location>
</feature>
<evidence type="ECO:0000256" key="6">
    <source>
        <dbReference type="ARBA" id="ARBA00022989"/>
    </source>
</evidence>
<dbReference type="GO" id="GO:0005886">
    <property type="term" value="C:plasma membrane"/>
    <property type="evidence" value="ECO:0007669"/>
    <property type="project" value="UniProtKB-SubCell"/>
</dbReference>
<keyword evidence="8 10" id="KW-0472">Membrane</keyword>
<feature type="transmembrane region" description="Helical" evidence="10">
    <location>
        <begin position="296"/>
        <end position="315"/>
    </location>
</feature>
<feature type="transmembrane region" description="Helical" evidence="10">
    <location>
        <begin position="150"/>
        <end position="167"/>
    </location>
</feature>
<dbReference type="AlphaFoldDB" id="A0A844T398"/>
<dbReference type="PANTHER" id="PTHR43298:SF2">
    <property type="entry name" value="FMN_FAD EXPORTER YEEO-RELATED"/>
    <property type="match status" value="1"/>
</dbReference>
<sequence length="470" mass="50006">MDKRTKTKLTYLQRARAGAAVCDHLVIELRETARLALPLTLAQLGQIAMTTTDLVLIGHFSSEAVAAAGLAVKVYSVCVTFGMGLLAAVATIAAEAFGAGKLASVRRSVRMGLWATLLLSLPIMLLPLLSEQMLVALGQAPDAARLAQQYLVGLTWGLAPALWFLAIRSFMGAVHRPQPILWIMLAAVPCNALLVYLLIHGKLGLPKLELFGAGLATTLVNFATFLAGLWFVTTRRPFSDYHVLAHLWRPDWTQMRRLIVIGIPVSIAFLMEGTIWSAAALLIGMISTRALAAHQIAAQVGAILFMIPTGISMAANVRVGYALGRNDGPGVKKAGLVAILLGTVTSAILAILIIVARFEIAEFFLGNQAGALIDLTTDLILVGASCFVTTAVYSIALASLRGLKDTRIPLLFAAVGYWLVGFSLSCLLGLKIGFGAIGVWVGLSIGTTLYAALLVLRFLLLASRLGLQGR</sequence>
<name>A0A844T398_9BRAD</name>
<feature type="transmembrane region" description="Helical" evidence="10">
    <location>
        <begin position="211"/>
        <end position="232"/>
    </location>
</feature>
<keyword evidence="12" id="KW-1185">Reference proteome</keyword>
<feature type="transmembrane region" description="Helical" evidence="10">
    <location>
        <begin position="179"/>
        <end position="199"/>
    </location>
</feature>
<dbReference type="NCBIfam" id="TIGR00797">
    <property type="entry name" value="matE"/>
    <property type="match status" value="1"/>
</dbReference>
<feature type="transmembrane region" description="Helical" evidence="10">
    <location>
        <begin position="74"/>
        <end position="99"/>
    </location>
</feature>
<dbReference type="EMBL" id="WQNE01000006">
    <property type="protein sequence ID" value="MVT73598.1"/>
    <property type="molecule type" value="Genomic_DNA"/>
</dbReference>
<dbReference type="CDD" id="cd13131">
    <property type="entry name" value="MATE_NorM_like"/>
    <property type="match status" value="1"/>
</dbReference>
<keyword evidence="2" id="KW-0813">Transport</keyword>
<comment type="caution">
    <text evidence="11">The sequence shown here is derived from an EMBL/GenBank/DDBJ whole genome shotgun (WGS) entry which is preliminary data.</text>
</comment>
<accession>A0A844T398</accession>
<protein>
    <recommendedName>
        <fullName evidence="9">Multidrug-efflux transporter</fullName>
    </recommendedName>
</protein>
<dbReference type="Proteomes" id="UP000449969">
    <property type="component" value="Unassembled WGS sequence"/>
</dbReference>
<dbReference type="InterPro" id="IPR050222">
    <property type="entry name" value="MATE_MdtK"/>
</dbReference>
<dbReference type="InterPro" id="IPR002528">
    <property type="entry name" value="MATE_fam"/>
</dbReference>
<evidence type="ECO:0000256" key="3">
    <source>
        <dbReference type="ARBA" id="ARBA00022449"/>
    </source>
</evidence>
<dbReference type="OrthoDB" id="9780160at2"/>
<feature type="transmembrane region" description="Helical" evidence="10">
    <location>
        <begin position="410"/>
        <end position="430"/>
    </location>
</feature>
<evidence type="ECO:0000313" key="12">
    <source>
        <dbReference type="Proteomes" id="UP000449969"/>
    </source>
</evidence>
<evidence type="ECO:0000256" key="8">
    <source>
        <dbReference type="ARBA" id="ARBA00023136"/>
    </source>
</evidence>
<evidence type="ECO:0000313" key="11">
    <source>
        <dbReference type="EMBL" id="MVT73598.1"/>
    </source>
</evidence>
<dbReference type="PANTHER" id="PTHR43298">
    <property type="entry name" value="MULTIDRUG RESISTANCE PROTEIN NORM-RELATED"/>
    <property type="match status" value="1"/>
</dbReference>